<keyword evidence="3" id="KW-1185">Reference proteome</keyword>
<dbReference type="InParanoid" id="E0VWD0"/>
<protein>
    <submittedName>
        <fullName evidence="1 2">Uncharacterized protein</fullName>
    </submittedName>
</protein>
<dbReference type="GeneID" id="8231405"/>
<dbReference type="KEGG" id="phu:Phum_PHUM481360"/>
<dbReference type="EMBL" id="DS235819">
    <property type="protein sequence ID" value="EEB17715.1"/>
    <property type="molecule type" value="Genomic_DNA"/>
</dbReference>
<sequence>MSFQKTNTDVTTGGSRSFSPYLIAFFIQNYRREIVTVAIFLKSAINCIEFYYSISLIWGAVKKRHALKNMADEFS</sequence>
<organism>
    <name type="scientific">Pediculus humanus subsp. corporis</name>
    <name type="common">Body louse</name>
    <dbReference type="NCBI Taxonomy" id="121224"/>
    <lineage>
        <taxon>Eukaryota</taxon>
        <taxon>Metazoa</taxon>
        <taxon>Ecdysozoa</taxon>
        <taxon>Arthropoda</taxon>
        <taxon>Hexapoda</taxon>
        <taxon>Insecta</taxon>
        <taxon>Pterygota</taxon>
        <taxon>Neoptera</taxon>
        <taxon>Paraneoptera</taxon>
        <taxon>Psocodea</taxon>
        <taxon>Troctomorpha</taxon>
        <taxon>Phthiraptera</taxon>
        <taxon>Anoplura</taxon>
        <taxon>Pediculidae</taxon>
        <taxon>Pediculus</taxon>
    </lineage>
</organism>
<gene>
    <name evidence="2" type="primary">8231405</name>
    <name evidence="1" type="ORF">Phum_PHUM481360</name>
</gene>
<evidence type="ECO:0000313" key="3">
    <source>
        <dbReference type="Proteomes" id="UP000009046"/>
    </source>
</evidence>
<accession>E0VWD0</accession>
<dbReference type="RefSeq" id="XP_002430453.1">
    <property type="nucleotide sequence ID" value="XM_002430408.1"/>
</dbReference>
<dbReference type="CTD" id="8231405"/>
<proteinExistence type="predicted"/>
<reference evidence="1" key="2">
    <citation type="submission" date="2007-04" db="EMBL/GenBank/DDBJ databases">
        <title>The genome of the human body louse.</title>
        <authorList>
            <consortium name="The Human Body Louse Genome Consortium"/>
            <person name="Kirkness E."/>
            <person name="Walenz B."/>
            <person name="Hass B."/>
            <person name="Bruggner R."/>
            <person name="Strausberg R."/>
        </authorList>
    </citation>
    <scope>NUCLEOTIDE SEQUENCE</scope>
    <source>
        <strain evidence="1">USDA</strain>
    </source>
</reference>
<dbReference type="AlphaFoldDB" id="E0VWD0"/>
<name>E0VWD0_PEDHC</name>
<dbReference type="Proteomes" id="UP000009046">
    <property type="component" value="Unassembled WGS sequence"/>
</dbReference>
<dbReference type="HOGENOM" id="CLU_2674075_0_0_1"/>
<dbReference type="EMBL" id="AAZO01005830">
    <property type="status" value="NOT_ANNOTATED_CDS"/>
    <property type="molecule type" value="Genomic_DNA"/>
</dbReference>
<reference evidence="1" key="1">
    <citation type="submission" date="2007-04" db="EMBL/GenBank/DDBJ databases">
        <title>Annotation of Pediculus humanus corporis strain USDA.</title>
        <authorList>
            <person name="Kirkness E."/>
            <person name="Hannick L."/>
            <person name="Hass B."/>
            <person name="Bruggner R."/>
            <person name="Lawson D."/>
            <person name="Bidwell S."/>
            <person name="Joardar V."/>
            <person name="Caler E."/>
            <person name="Walenz B."/>
            <person name="Inman J."/>
            <person name="Schobel S."/>
            <person name="Galinsky K."/>
            <person name="Amedeo P."/>
            <person name="Strausberg R."/>
        </authorList>
    </citation>
    <scope>NUCLEOTIDE SEQUENCE</scope>
    <source>
        <strain evidence="1">USDA</strain>
    </source>
</reference>
<evidence type="ECO:0000313" key="1">
    <source>
        <dbReference type="EMBL" id="EEB17715.1"/>
    </source>
</evidence>
<dbReference type="EnsemblMetazoa" id="PHUM481360-RA">
    <property type="protein sequence ID" value="PHUM481360-PA"/>
    <property type="gene ID" value="PHUM481360"/>
</dbReference>
<evidence type="ECO:0000313" key="2">
    <source>
        <dbReference type="EnsemblMetazoa" id="PHUM481360-PA"/>
    </source>
</evidence>
<dbReference type="VEuPathDB" id="VectorBase:PHUM481360"/>
<reference evidence="2" key="3">
    <citation type="submission" date="2020-05" db="UniProtKB">
        <authorList>
            <consortium name="EnsemblMetazoa"/>
        </authorList>
    </citation>
    <scope>IDENTIFICATION</scope>
    <source>
        <strain evidence="2">USDA</strain>
    </source>
</reference>